<gene>
    <name evidence="2" type="ORF">QBA35_29260</name>
</gene>
<evidence type="ECO:0000313" key="2">
    <source>
        <dbReference type="EMBL" id="MEH0637364.1"/>
    </source>
</evidence>
<dbReference type="InterPro" id="IPR019587">
    <property type="entry name" value="Polyketide_cyclase/dehydratase"/>
</dbReference>
<comment type="caution">
    <text evidence="2">The sequence shown here is derived from an EMBL/GenBank/DDBJ whole genome shotgun (WGS) entry which is preliminary data.</text>
</comment>
<dbReference type="CDD" id="cd07821">
    <property type="entry name" value="PYR_PYL_RCAR_like"/>
    <property type="match status" value="1"/>
</dbReference>
<dbReference type="Gene3D" id="3.30.530.20">
    <property type="match status" value="1"/>
</dbReference>
<name>A0ABU8AUH1_9ACTN</name>
<dbReference type="PANTHER" id="PTHR39332:SF7">
    <property type="entry name" value="SRPBCC FAMILY PROTEIN"/>
    <property type="match status" value="1"/>
</dbReference>
<proteinExistence type="predicted"/>
<evidence type="ECO:0000313" key="3">
    <source>
        <dbReference type="Proteomes" id="UP001310290"/>
    </source>
</evidence>
<dbReference type="Proteomes" id="UP001310290">
    <property type="component" value="Unassembled WGS sequence"/>
</dbReference>
<organism evidence="2 3">
    <name type="scientific">Streptomyces bottropensis</name>
    <dbReference type="NCBI Taxonomy" id="42235"/>
    <lineage>
        <taxon>Bacteria</taxon>
        <taxon>Bacillati</taxon>
        <taxon>Actinomycetota</taxon>
        <taxon>Actinomycetes</taxon>
        <taxon>Kitasatosporales</taxon>
        <taxon>Streptomycetaceae</taxon>
        <taxon>Streptomyces</taxon>
    </lineage>
</organism>
<keyword evidence="3" id="KW-1185">Reference proteome</keyword>
<accession>A0ABU8AUH1</accession>
<evidence type="ECO:0000256" key="1">
    <source>
        <dbReference type="SAM" id="MobiDB-lite"/>
    </source>
</evidence>
<reference evidence="2" key="1">
    <citation type="submission" date="2023-04" db="EMBL/GenBank/DDBJ databases">
        <title>Genomic diversity of scab-causing Streptomyces spp. in the province of Quebec, Canada.</title>
        <authorList>
            <person name="Biessy A."/>
            <person name="Cadieux M."/>
            <person name="Ciotola M."/>
            <person name="Filion M."/>
        </authorList>
    </citation>
    <scope>NUCLEOTIDE SEQUENCE</scope>
    <source>
        <strain evidence="2">B21-115</strain>
    </source>
</reference>
<dbReference type="EMBL" id="JARULZ010000002">
    <property type="protein sequence ID" value="MEH0637364.1"/>
    <property type="molecule type" value="Genomic_DNA"/>
</dbReference>
<dbReference type="RefSeq" id="WP_334660311.1">
    <property type="nucleotide sequence ID" value="NZ_JARULZ010000002.1"/>
</dbReference>
<feature type="compositionally biased region" description="Basic and acidic residues" evidence="1">
    <location>
        <begin position="142"/>
        <end position="151"/>
    </location>
</feature>
<dbReference type="Pfam" id="PF10604">
    <property type="entry name" value="Polyketide_cyc2"/>
    <property type="match status" value="1"/>
</dbReference>
<feature type="region of interest" description="Disordered" evidence="1">
    <location>
        <begin position="134"/>
        <end position="168"/>
    </location>
</feature>
<protein>
    <submittedName>
        <fullName evidence="2">SRPBCC family protein</fullName>
    </submittedName>
</protein>
<dbReference type="PANTHER" id="PTHR39332">
    <property type="entry name" value="BLL4707 PROTEIN"/>
    <property type="match status" value="1"/>
</dbReference>
<dbReference type="InterPro" id="IPR023393">
    <property type="entry name" value="START-like_dom_sf"/>
</dbReference>
<dbReference type="SUPFAM" id="SSF55961">
    <property type="entry name" value="Bet v1-like"/>
    <property type="match status" value="1"/>
</dbReference>
<sequence>MAQAYWSSVFTSSADETWAVVRRFNGLPDWLPAIRASGIIGGEGGLTPGAVRLLTGVDGGIYRERLVGLDDAGRKLSYEIVEAPLPVRGYRSTLHVQPVSDTGGAFLSRHATFEPAEGTTAQDATAILEAACAPAPRRPPHDHRLTPDGSRHVRGHRSPTMKEAPPPA</sequence>